<dbReference type="SMART" id="SM00228">
    <property type="entry name" value="PDZ"/>
    <property type="match status" value="1"/>
</dbReference>
<dbReference type="Proteomes" id="UP000192660">
    <property type="component" value="Unassembled WGS sequence"/>
</dbReference>
<dbReference type="PANTHER" id="PTHR43343">
    <property type="entry name" value="PEPTIDASE S12"/>
    <property type="match status" value="1"/>
</dbReference>
<dbReference type="GO" id="GO:0004252">
    <property type="term" value="F:serine-type endopeptidase activity"/>
    <property type="evidence" value="ECO:0007669"/>
    <property type="project" value="InterPro"/>
</dbReference>
<dbReference type="Gene3D" id="2.40.10.120">
    <property type="match status" value="1"/>
</dbReference>
<dbReference type="PANTHER" id="PTHR43343:SF3">
    <property type="entry name" value="PROTEASE DO-LIKE 8, CHLOROPLASTIC"/>
    <property type="match status" value="1"/>
</dbReference>
<dbReference type="SUPFAM" id="SSF50156">
    <property type="entry name" value="PDZ domain-like"/>
    <property type="match status" value="1"/>
</dbReference>
<evidence type="ECO:0000259" key="4">
    <source>
        <dbReference type="PROSITE" id="PS50106"/>
    </source>
</evidence>
<dbReference type="InterPro" id="IPR009003">
    <property type="entry name" value="Peptidase_S1_PA"/>
</dbReference>
<dbReference type="SUPFAM" id="SSF50494">
    <property type="entry name" value="Trypsin-like serine proteases"/>
    <property type="match status" value="1"/>
</dbReference>
<proteinExistence type="predicted"/>
<evidence type="ECO:0000256" key="3">
    <source>
        <dbReference type="SAM" id="Phobius"/>
    </source>
</evidence>
<gene>
    <name evidence="5" type="ORF">SAMN00768000_1100</name>
</gene>
<dbReference type="Pfam" id="PF13365">
    <property type="entry name" value="Trypsin_2"/>
    <property type="match status" value="1"/>
</dbReference>
<dbReference type="GO" id="GO:0006508">
    <property type="term" value="P:proteolysis"/>
    <property type="evidence" value="ECO:0007669"/>
    <property type="project" value="UniProtKB-KW"/>
</dbReference>
<feature type="transmembrane region" description="Helical" evidence="3">
    <location>
        <begin position="7"/>
        <end position="28"/>
    </location>
</feature>
<reference evidence="6" key="1">
    <citation type="submission" date="2017-04" db="EMBL/GenBank/DDBJ databases">
        <authorList>
            <person name="Varghese N."/>
            <person name="Submissions S."/>
        </authorList>
    </citation>
    <scope>NUCLEOTIDE SEQUENCE [LARGE SCALE GENOMIC DNA]</scope>
    <source>
        <strain evidence="6">DSM 9293</strain>
    </source>
</reference>
<dbReference type="PROSITE" id="PS50106">
    <property type="entry name" value="PDZ"/>
    <property type="match status" value="1"/>
</dbReference>
<evidence type="ECO:0000313" key="5">
    <source>
        <dbReference type="EMBL" id="SMC03462.1"/>
    </source>
</evidence>
<keyword evidence="3" id="KW-0812">Transmembrane</keyword>
<dbReference type="STRING" id="28034.BFX07_03865"/>
<dbReference type="Pfam" id="PF13180">
    <property type="entry name" value="PDZ_2"/>
    <property type="match status" value="1"/>
</dbReference>
<keyword evidence="6" id="KW-1185">Reference proteome</keyword>
<dbReference type="PRINTS" id="PR00834">
    <property type="entry name" value="PROTEASES2C"/>
</dbReference>
<organism evidence="5 6">
    <name type="scientific">Sulfobacillus thermosulfidooxidans (strain DSM 9293 / VKM B-1269 / AT-1)</name>
    <dbReference type="NCBI Taxonomy" id="929705"/>
    <lineage>
        <taxon>Bacteria</taxon>
        <taxon>Bacillati</taxon>
        <taxon>Bacillota</taxon>
        <taxon>Clostridia</taxon>
        <taxon>Eubacteriales</taxon>
        <taxon>Clostridiales Family XVII. Incertae Sedis</taxon>
        <taxon>Sulfobacillus</taxon>
    </lineage>
</organism>
<dbReference type="AlphaFoldDB" id="A0A1W1WB89"/>
<dbReference type="Gene3D" id="2.30.42.10">
    <property type="match status" value="1"/>
</dbReference>
<accession>A0A1W1WB89</accession>
<name>A0A1W1WB89_SULTA</name>
<dbReference type="InterPro" id="IPR051201">
    <property type="entry name" value="Chloro_Bact_Ser_Proteases"/>
</dbReference>
<evidence type="ECO:0000313" key="6">
    <source>
        <dbReference type="Proteomes" id="UP000192660"/>
    </source>
</evidence>
<dbReference type="InterPro" id="IPR036034">
    <property type="entry name" value="PDZ_sf"/>
</dbReference>
<feature type="domain" description="PDZ" evidence="4">
    <location>
        <begin position="232"/>
        <end position="301"/>
    </location>
</feature>
<dbReference type="OrthoDB" id="9758917at2"/>
<dbReference type="EMBL" id="FWWY01000001">
    <property type="protein sequence ID" value="SMC03462.1"/>
    <property type="molecule type" value="Genomic_DNA"/>
</dbReference>
<dbReference type="RefSeq" id="WP_084660948.1">
    <property type="nucleotide sequence ID" value="NZ_FWWY01000001.1"/>
</dbReference>
<protein>
    <submittedName>
        <fullName evidence="5">Serine protease Do</fullName>
    </submittedName>
</protein>
<evidence type="ECO:0000256" key="2">
    <source>
        <dbReference type="ARBA" id="ARBA00022801"/>
    </source>
</evidence>
<dbReference type="InterPro" id="IPR001940">
    <property type="entry name" value="Peptidase_S1C"/>
</dbReference>
<keyword evidence="2" id="KW-0378">Hydrolase</keyword>
<keyword evidence="1 5" id="KW-0645">Protease</keyword>
<sequence>MWRRKEWTPFLFGLFGVFLGALIVYQTLNRTPRALNWPVVSIAKKVDPSVVIVLNKQNDQGQLQTKGIGSGVILNRQGDIVTNYHVVANAHALIVVLSNGQRYHAQIVGEDPPTDLAVIRIHANHLRPIEFASSRTIEPGELVVAIGNALGLSHTVTTGIISAKDRVMFRDGWEYHLIQTDAAINPGNSGGALVNAQGQLIGINASKIAQTGVEGIGFAIPSDTVKSITQQLIAYGHVRRPWLGATVQSAGSQSVGLLVVRVIPGSPAAKAGIRAGDFIVSVNGIRVHQLQDMIPVIQRAGVGTIIRVGLLRGTENLTVSLRLGELPVTHRALAAG</sequence>
<dbReference type="InterPro" id="IPR001478">
    <property type="entry name" value="PDZ"/>
</dbReference>
<keyword evidence="3" id="KW-0472">Membrane</keyword>
<evidence type="ECO:0000256" key="1">
    <source>
        <dbReference type="ARBA" id="ARBA00022670"/>
    </source>
</evidence>
<keyword evidence="3" id="KW-1133">Transmembrane helix</keyword>